<evidence type="ECO:0000256" key="1">
    <source>
        <dbReference type="ARBA" id="ARBA00004123"/>
    </source>
</evidence>
<comment type="similarity">
    <text evidence="4">Belongs to the ELP5 family.</text>
</comment>
<dbReference type="GO" id="GO:0031965">
    <property type="term" value="C:nuclear membrane"/>
    <property type="evidence" value="ECO:0007669"/>
    <property type="project" value="UniProtKB-SubCell"/>
</dbReference>
<organism evidence="11 12">
    <name type="scientific">Wallemia ichthyophaga</name>
    <dbReference type="NCBI Taxonomy" id="245174"/>
    <lineage>
        <taxon>Eukaryota</taxon>
        <taxon>Fungi</taxon>
        <taxon>Dikarya</taxon>
        <taxon>Basidiomycota</taxon>
        <taxon>Wallemiomycotina</taxon>
        <taxon>Wallemiomycetes</taxon>
        <taxon>Wallemiales</taxon>
        <taxon>Wallemiaceae</taxon>
        <taxon>Wallemia</taxon>
    </lineage>
</organism>
<dbReference type="Pfam" id="PF04163">
    <property type="entry name" value="Tht1"/>
    <property type="match status" value="1"/>
</dbReference>
<dbReference type="GO" id="GO:0005789">
    <property type="term" value="C:endoplasmic reticulum membrane"/>
    <property type="evidence" value="ECO:0007669"/>
    <property type="project" value="UniProtKB-SubCell"/>
</dbReference>
<keyword evidence="7" id="KW-0819">tRNA processing</keyword>
<feature type="compositionally biased region" description="Polar residues" evidence="10">
    <location>
        <begin position="533"/>
        <end position="547"/>
    </location>
</feature>
<protein>
    <recommendedName>
        <fullName evidence="5">Elongator complex protein 5</fullName>
    </recommendedName>
</protein>
<evidence type="ECO:0000256" key="7">
    <source>
        <dbReference type="ARBA" id="ARBA00022694"/>
    </source>
</evidence>
<feature type="region of interest" description="Disordered" evidence="10">
    <location>
        <begin position="475"/>
        <end position="574"/>
    </location>
</feature>
<dbReference type="GO" id="GO:0048288">
    <property type="term" value="P:nuclear membrane fusion involved in karyogamy"/>
    <property type="evidence" value="ECO:0007669"/>
    <property type="project" value="UniProtKB-UniRule"/>
</dbReference>
<dbReference type="AlphaFoldDB" id="A0A4T0IM10"/>
<evidence type="ECO:0000256" key="2">
    <source>
        <dbReference type="ARBA" id="ARBA00004496"/>
    </source>
</evidence>
<dbReference type="Proteomes" id="UP000310689">
    <property type="component" value="Unassembled WGS sequence"/>
</dbReference>
<keyword evidence="9" id="KW-0732">Signal</keyword>
<dbReference type="Pfam" id="PF10483">
    <property type="entry name" value="Elong_Iki1"/>
    <property type="match status" value="1"/>
</dbReference>
<reference evidence="11 12" key="1">
    <citation type="submission" date="2019-03" db="EMBL/GenBank/DDBJ databases">
        <title>Sequencing 23 genomes of Wallemia ichthyophaga.</title>
        <authorList>
            <person name="Gostincar C."/>
        </authorList>
    </citation>
    <scope>NUCLEOTIDE SEQUENCE [LARGE SCALE GENOMIC DNA]</scope>
    <source>
        <strain evidence="11 12">EXF-6200</strain>
    </source>
</reference>
<dbReference type="GO" id="GO:0000742">
    <property type="term" value="P:karyogamy involved in conjugation with cellular fusion"/>
    <property type="evidence" value="ECO:0007669"/>
    <property type="project" value="UniProtKB-UniRule"/>
</dbReference>
<evidence type="ECO:0000256" key="8">
    <source>
        <dbReference type="ARBA" id="ARBA00023242"/>
    </source>
</evidence>
<dbReference type="InterPro" id="IPR007292">
    <property type="entry name" value="Nuclear_fusion_Kar5"/>
</dbReference>
<dbReference type="GO" id="GO:0002098">
    <property type="term" value="P:tRNA wobble uridine modification"/>
    <property type="evidence" value="ECO:0007669"/>
    <property type="project" value="InterPro"/>
</dbReference>
<keyword evidence="9" id="KW-0415">Karyogamy</keyword>
<dbReference type="GO" id="GO:0000049">
    <property type="term" value="F:tRNA binding"/>
    <property type="evidence" value="ECO:0007669"/>
    <property type="project" value="TreeGrafter"/>
</dbReference>
<dbReference type="EMBL" id="SPOI01000385">
    <property type="protein sequence ID" value="TIB27911.1"/>
    <property type="molecule type" value="Genomic_DNA"/>
</dbReference>
<dbReference type="PANTHER" id="PTHR15641:SF1">
    <property type="entry name" value="ELONGATOR COMPLEX PROTEIN 5"/>
    <property type="match status" value="1"/>
</dbReference>
<evidence type="ECO:0000313" key="12">
    <source>
        <dbReference type="Proteomes" id="UP000310689"/>
    </source>
</evidence>
<dbReference type="InterPro" id="IPR019519">
    <property type="entry name" value="Elp5"/>
</dbReference>
<comment type="subcellular location">
    <subcellularLocation>
        <location evidence="2">Cytoplasm</location>
    </subcellularLocation>
    <subcellularLocation>
        <location evidence="9">Endoplasmic reticulum membrane</location>
    </subcellularLocation>
    <subcellularLocation>
        <location evidence="9">Nucleus membrane</location>
    </subcellularLocation>
    <subcellularLocation>
        <location evidence="1">Nucleus</location>
    </subcellularLocation>
</comment>
<comment type="function">
    <text evidence="9">Required for nuclear membrane fusion during karyogamy.</text>
</comment>
<evidence type="ECO:0000256" key="3">
    <source>
        <dbReference type="ARBA" id="ARBA00005043"/>
    </source>
</evidence>
<feature type="compositionally biased region" description="Low complexity" evidence="10">
    <location>
        <begin position="488"/>
        <end position="502"/>
    </location>
</feature>
<dbReference type="GO" id="GO:0005829">
    <property type="term" value="C:cytosol"/>
    <property type="evidence" value="ECO:0007669"/>
    <property type="project" value="TreeGrafter"/>
</dbReference>
<dbReference type="PANTHER" id="PTHR15641">
    <property type="entry name" value="ELONGATOR COMPLEX PROTEIN 5"/>
    <property type="match status" value="1"/>
</dbReference>
<evidence type="ECO:0000256" key="9">
    <source>
        <dbReference type="RuleBase" id="RU368082"/>
    </source>
</evidence>
<keyword evidence="6" id="KW-0963">Cytoplasm</keyword>
<evidence type="ECO:0000256" key="10">
    <source>
        <dbReference type="SAM" id="MobiDB-lite"/>
    </source>
</evidence>
<evidence type="ECO:0000256" key="6">
    <source>
        <dbReference type="ARBA" id="ARBA00022490"/>
    </source>
</evidence>
<feature type="compositionally biased region" description="Acidic residues" evidence="10">
    <location>
        <begin position="558"/>
        <end position="574"/>
    </location>
</feature>
<keyword evidence="8 9" id="KW-0539">Nucleus</keyword>
<comment type="pathway">
    <text evidence="3">tRNA modification; 5-methoxycarbonylmethyl-2-thiouridine-tRNA biosynthesis.</text>
</comment>
<evidence type="ECO:0000313" key="11">
    <source>
        <dbReference type="EMBL" id="TIB27911.1"/>
    </source>
</evidence>
<proteinExistence type="inferred from homology"/>
<comment type="caution">
    <text evidence="11">The sequence shown here is derived from an EMBL/GenBank/DDBJ whole genome shotgun (WGS) entry which is preliminary data.</text>
</comment>
<keyword evidence="9" id="KW-0256">Endoplasmic reticulum</keyword>
<evidence type="ECO:0000256" key="5">
    <source>
        <dbReference type="ARBA" id="ARBA00020264"/>
    </source>
</evidence>
<dbReference type="GO" id="GO:0033588">
    <property type="term" value="C:elongator holoenzyme complex"/>
    <property type="evidence" value="ECO:0007669"/>
    <property type="project" value="InterPro"/>
</dbReference>
<dbReference type="UniPathway" id="UPA00988"/>
<sequence length="574" mass="64350">MDIIEYGECYEGVYRSIGCVTVEDRMVASIELTKCDLLSTKLVIPMECEGAYTPSDCTHALSRSPQLWNSYTGYLRDSFSLCQLVKPSGLANRQSIIVQHMDILLDRLNVAINTQESLNHHQYTQFNDLFNAIYIHLNHTTDQAINTLVAALDDLIDGSLNGIIDTFFTNLFSSIRSVVNLSILYYLLRWTSENFDQNLQIKQTTQTTQPTQITQAALYQNTHHHLYTTQQKILLCSTLTTNKMLDDILSPSNPHNTPLLLISHSHQQSPFLLLRYIALQYLHQSTPFTILCYEQSPEFYKGVLGDSDYVGYIDMRYISAGLGTPTLPHTPLIIDNMALLPATRLREVIRRTPVKRVIAAIPHTHTHLLHTLTNASTTPTISTLTLHPLPHYHTTRTAYGLAPTHPSFYSVLHEQLLLAPLHPSQHHQSCFVVEGVVRSPRPKLPLVRRSLDVVAVQGAHGLHIKDVTEHDLEQGQVKDKQGSADGMQSTQSTQPTQSTQSSQPPPPTHASFNLALTDAQKQARESVLPPYLQAQQEDAHVQTSNTHPPAPVISYDPDSADDWDDDDPDDDLDL</sequence>
<evidence type="ECO:0000256" key="4">
    <source>
        <dbReference type="ARBA" id="ARBA00009567"/>
    </source>
</evidence>
<comment type="similarity">
    <text evidence="9">Belongs to the KAR5 family.</text>
</comment>
<name>A0A4T0IM10_WALIC</name>
<gene>
    <name evidence="11" type="ORF">E3P86_03976</name>
</gene>
<accession>A0A4T0IM10</accession>